<evidence type="ECO:0000256" key="1">
    <source>
        <dbReference type="SAM" id="Phobius"/>
    </source>
</evidence>
<organism evidence="2 3">
    <name type="scientific">Nibrella saemangeumensis</name>
    <dbReference type="NCBI Taxonomy" id="1084526"/>
    <lineage>
        <taxon>Bacteria</taxon>
        <taxon>Pseudomonadati</taxon>
        <taxon>Bacteroidota</taxon>
        <taxon>Cytophagia</taxon>
        <taxon>Cytophagales</taxon>
        <taxon>Spirosomataceae</taxon>
        <taxon>Nibrella</taxon>
    </lineage>
</organism>
<evidence type="ECO:0000313" key="2">
    <source>
        <dbReference type="EMBL" id="GAA4466319.1"/>
    </source>
</evidence>
<reference evidence="3" key="1">
    <citation type="journal article" date="2019" name="Int. J. Syst. Evol. Microbiol.">
        <title>The Global Catalogue of Microorganisms (GCM) 10K type strain sequencing project: providing services to taxonomists for standard genome sequencing and annotation.</title>
        <authorList>
            <consortium name="The Broad Institute Genomics Platform"/>
            <consortium name="The Broad Institute Genome Sequencing Center for Infectious Disease"/>
            <person name="Wu L."/>
            <person name="Ma J."/>
        </authorList>
    </citation>
    <scope>NUCLEOTIDE SEQUENCE [LARGE SCALE GENOMIC DNA]</scope>
    <source>
        <strain evidence="3">JCM 17927</strain>
    </source>
</reference>
<protein>
    <submittedName>
        <fullName evidence="2">Uncharacterized protein</fullName>
    </submittedName>
</protein>
<keyword evidence="1" id="KW-0472">Membrane</keyword>
<keyword evidence="3" id="KW-1185">Reference proteome</keyword>
<accession>A0ABP8NF77</accession>
<dbReference type="Proteomes" id="UP001501175">
    <property type="component" value="Unassembled WGS sequence"/>
</dbReference>
<keyword evidence="1" id="KW-1133">Transmembrane helix</keyword>
<comment type="caution">
    <text evidence="2">The sequence shown here is derived from an EMBL/GenBank/DDBJ whole genome shotgun (WGS) entry which is preliminary data.</text>
</comment>
<feature type="transmembrane region" description="Helical" evidence="1">
    <location>
        <begin position="140"/>
        <end position="157"/>
    </location>
</feature>
<proteinExistence type="predicted"/>
<dbReference type="EMBL" id="BAABHD010000081">
    <property type="protein sequence ID" value="GAA4466319.1"/>
    <property type="molecule type" value="Genomic_DNA"/>
</dbReference>
<feature type="transmembrane region" description="Helical" evidence="1">
    <location>
        <begin position="101"/>
        <end position="120"/>
    </location>
</feature>
<name>A0ABP8NF77_9BACT</name>
<gene>
    <name evidence="2" type="ORF">GCM10023189_48200</name>
</gene>
<keyword evidence="1" id="KW-0812">Transmembrane</keyword>
<evidence type="ECO:0000313" key="3">
    <source>
        <dbReference type="Proteomes" id="UP001501175"/>
    </source>
</evidence>
<sequence>MAFALPEQKLTYFMDNVQKSLLSGLTGAIALTLLHETVRRFVPEAPRADILGMRAIAKGYKAANKELPDEDTLHQMALAGDVVSNSLYYSLVGLSKGKDTMLFGAALGALAGVGALVLPGPMKLGEAPTNRTRETMAMTVAWYFIGGIAAAGAYELLDE</sequence>